<dbReference type="Pfam" id="PF02518">
    <property type="entry name" value="HATPase_c"/>
    <property type="match status" value="1"/>
</dbReference>
<dbReference type="InterPro" id="IPR005467">
    <property type="entry name" value="His_kinase_dom"/>
</dbReference>
<comment type="catalytic activity">
    <reaction evidence="1">
        <text>ATP + protein L-histidine = ADP + protein N-phospho-L-histidine.</text>
        <dbReference type="EC" id="2.7.13.3"/>
    </reaction>
</comment>
<evidence type="ECO:0000256" key="7">
    <source>
        <dbReference type="SAM" id="Coils"/>
    </source>
</evidence>
<dbReference type="InterPro" id="IPR004358">
    <property type="entry name" value="Sig_transdc_His_kin-like_C"/>
</dbReference>
<dbReference type="Proteomes" id="UP000002384">
    <property type="component" value="Chromosome"/>
</dbReference>
<dbReference type="HOGENOM" id="CLU_405850_0_0_3"/>
<evidence type="ECO:0000256" key="5">
    <source>
        <dbReference type="ARBA" id="ARBA00022777"/>
    </source>
</evidence>
<dbReference type="Gene3D" id="3.30.450.40">
    <property type="match status" value="1"/>
</dbReference>
<dbReference type="InterPro" id="IPR003018">
    <property type="entry name" value="GAF"/>
</dbReference>
<proteinExistence type="predicted"/>
<dbReference type="Pfam" id="PF00512">
    <property type="entry name" value="HisKA"/>
    <property type="match status" value="1"/>
</dbReference>
<dbReference type="STRING" id="65393.PCC7424_3576"/>
<dbReference type="GO" id="GO:0000155">
    <property type="term" value="F:phosphorelay sensor kinase activity"/>
    <property type="evidence" value="ECO:0007669"/>
    <property type="project" value="InterPro"/>
</dbReference>
<dbReference type="PRINTS" id="PR00344">
    <property type="entry name" value="BCTRLSENSOR"/>
</dbReference>
<dbReference type="Pfam" id="PF01590">
    <property type="entry name" value="GAF"/>
    <property type="match status" value="1"/>
</dbReference>
<keyword evidence="10" id="KW-1185">Reference proteome</keyword>
<dbReference type="InterPro" id="IPR029016">
    <property type="entry name" value="GAF-like_dom_sf"/>
</dbReference>
<name>B7KGN9_GLOC7</name>
<dbReference type="SMART" id="SM00065">
    <property type="entry name" value="GAF"/>
    <property type="match status" value="1"/>
</dbReference>
<dbReference type="PROSITE" id="PS50109">
    <property type="entry name" value="HIS_KIN"/>
    <property type="match status" value="1"/>
</dbReference>
<reference evidence="10" key="1">
    <citation type="journal article" date="2011" name="MBio">
        <title>Novel metabolic attributes of the genus Cyanothece, comprising a group of unicellular nitrogen-fixing Cyanobacteria.</title>
        <authorList>
            <person name="Bandyopadhyay A."/>
            <person name="Elvitigala T."/>
            <person name="Welsh E."/>
            <person name="Stockel J."/>
            <person name="Liberton M."/>
            <person name="Min H."/>
            <person name="Sherman L.A."/>
            <person name="Pakrasi H.B."/>
        </authorList>
    </citation>
    <scope>NUCLEOTIDE SEQUENCE [LARGE SCALE GENOMIC DNA]</scope>
    <source>
        <strain evidence="10">PCC 7424</strain>
    </source>
</reference>
<dbReference type="InterPro" id="IPR003661">
    <property type="entry name" value="HisK_dim/P_dom"/>
</dbReference>
<dbReference type="EC" id="2.7.13.3" evidence="2"/>
<dbReference type="SMART" id="SM00388">
    <property type="entry name" value="HisKA"/>
    <property type="match status" value="1"/>
</dbReference>
<dbReference type="SUPFAM" id="SSF55874">
    <property type="entry name" value="ATPase domain of HSP90 chaperone/DNA topoisomerase II/histidine kinase"/>
    <property type="match status" value="1"/>
</dbReference>
<gene>
    <name evidence="9" type="ordered locus">PCC7424_3576</name>
</gene>
<dbReference type="InterPro" id="IPR036097">
    <property type="entry name" value="HisK_dim/P_sf"/>
</dbReference>
<dbReference type="Pfam" id="PF10069">
    <property type="entry name" value="DICT"/>
    <property type="match status" value="1"/>
</dbReference>
<protein>
    <recommendedName>
        <fullName evidence="2">histidine kinase</fullName>
        <ecNumber evidence="2">2.7.13.3</ecNumber>
    </recommendedName>
</protein>
<dbReference type="KEGG" id="cyc:PCC7424_3576"/>
<dbReference type="FunFam" id="3.30.565.10:FF:000006">
    <property type="entry name" value="Sensor histidine kinase WalK"/>
    <property type="match status" value="1"/>
</dbReference>
<keyword evidence="5 9" id="KW-0418">Kinase</keyword>
<dbReference type="EMBL" id="CP001291">
    <property type="protein sequence ID" value="ACK71966.1"/>
    <property type="molecule type" value="Genomic_DNA"/>
</dbReference>
<dbReference type="InterPro" id="IPR003594">
    <property type="entry name" value="HATPase_dom"/>
</dbReference>
<dbReference type="InterPro" id="IPR019278">
    <property type="entry name" value="DICT_dom"/>
</dbReference>
<keyword evidence="6" id="KW-0902">Two-component regulatory system</keyword>
<dbReference type="PANTHER" id="PTHR43711:SF26">
    <property type="entry name" value="SENSOR HISTIDINE KINASE RCSC"/>
    <property type="match status" value="1"/>
</dbReference>
<dbReference type="Gene3D" id="1.10.287.130">
    <property type="match status" value="1"/>
</dbReference>
<dbReference type="SUPFAM" id="SSF55781">
    <property type="entry name" value="GAF domain-like"/>
    <property type="match status" value="1"/>
</dbReference>
<evidence type="ECO:0000256" key="4">
    <source>
        <dbReference type="ARBA" id="ARBA00022679"/>
    </source>
</evidence>
<dbReference type="CDD" id="cd00082">
    <property type="entry name" value="HisKA"/>
    <property type="match status" value="1"/>
</dbReference>
<keyword evidence="4" id="KW-0808">Transferase</keyword>
<keyword evidence="7" id="KW-0175">Coiled coil</keyword>
<evidence type="ECO:0000256" key="6">
    <source>
        <dbReference type="ARBA" id="ARBA00023012"/>
    </source>
</evidence>
<dbReference type="InterPro" id="IPR036890">
    <property type="entry name" value="HATPase_C_sf"/>
</dbReference>
<keyword evidence="3" id="KW-0597">Phosphoprotein</keyword>
<sequence length="705" mass="79446">MGKQATGLGDNQKSSMSISTSIVSELLQAIPHWRPQIYFKASLTALSHAMEDQVLAGEDAPLVIASFQQERYYRQEAHRYRRIARKTDQVYVLSAPETDFVNSSGVFERIAFSPEDSLASEWHLIVIGQQYATCLICRERKIGIDQEIDADTQDNSRRFEGIWTFDRQVSQKAADILLKRILSYRPELSAKIEEARQRYLPSKDPENALREKENQFLIAPSTSHPDPFVQRLVTYLQVGQYKLIKANRSLVAKEHKERLINSVTQAIRRSLDPEEILQVAVEKLGEGLGVCRCVVYRCNASDGSARIQHEFLNEGVKSIKGQVWPLKNNPLFEEVISLGESVSIDNTLKDPRLQGLNKSNRFHSLPTLVKSCSIFSWLVVPIFYQGRLLGIVELHHCDPEPSGWKSEDIALVNAIATQIGVALIQAEAYANLHDLNEQLEALDRTRSNLVAITGHELRTPLSTIQVCLESLATEPDMSPELRQVMLNTALQDAERMRTLVQDFLTLSQLESGRVQWHPEPLSLYECIELSLSHVRSRNPQNIPKIENLVSPELPLVLADGEWLVEVLSKLLDNACKFTTAEGTVTIEVNHNSPQQLEVTISDTGRGIEPNRLETVFDRFYQEEGALRRSAGGTGLGLAICRQIVRGWGGQIWAESEGKNHGSQFHFTVPIVVESFNPEAEILANNIIDPIRPTSQKRRRTSKKKK</sequence>
<dbReference type="eggNOG" id="COG2205">
    <property type="taxonomic scope" value="Bacteria"/>
</dbReference>
<feature type="domain" description="Histidine kinase" evidence="8">
    <location>
        <begin position="452"/>
        <end position="672"/>
    </location>
</feature>
<evidence type="ECO:0000313" key="10">
    <source>
        <dbReference type="Proteomes" id="UP000002384"/>
    </source>
</evidence>
<feature type="coiled-coil region" evidence="7">
    <location>
        <begin position="425"/>
        <end position="452"/>
    </location>
</feature>
<dbReference type="InterPro" id="IPR033415">
    <property type="entry name" value="CHASE6_C"/>
</dbReference>
<dbReference type="InterPro" id="IPR050736">
    <property type="entry name" value="Sensor_HK_Regulatory"/>
</dbReference>
<evidence type="ECO:0000256" key="3">
    <source>
        <dbReference type="ARBA" id="ARBA00022553"/>
    </source>
</evidence>
<evidence type="ECO:0000313" key="9">
    <source>
        <dbReference type="EMBL" id="ACK71966.1"/>
    </source>
</evidence>
<dbReference type="Gene3D" id="3.30.565.10">
    <property type="entry name" value="Histidine kinase-like ATPase, C-terminal domain"/>
    <property type="match status" value="1"/>
</dbReference>
<dbReference type="Pfam" id="PF17150">
    <property type="entry name" value="CHASE6_C"/>
    <property type="match status" value="1"/>
</dbReference>
<dbReference type="SUPFAM" id="SSF47384">
    <property type="entry name" value="Homodimeric domain of signal transducing histidine kinase"/>
    <property type="match status" value="1"/>
</dbReference>
<dbReference type="AlphaFoldDB" id="B7KGN9"/>
<dbReference type="eggNOG" id="COG4250">
    <property type="taxonomic scope" value="Bacteria"/>
</dbReference>
<evidence type="ECO:0000259" key="8">
    <source>
        <dbReference type="PROSITE" id="PS50109"/>
    </source>
</evidence>
<dbReference type="SMART" id="SM00387">
    <property type="entry name" value="HATPase_c"/>
    <property type="match status" value="1"/>
</dbReference>
<evidence type="ECO:0000256" key="1">
    <source>
        <dbReference type="ARBA" id="ARBA00000085"/>
    </source>
</evidence>
<dbReference type="PANTHER" id="PTHR43711">
    <property type="entry name" value="TWO-COMPONENT HISTIDINE KINASE"/>
    <property type="match status" value="1"/>
</dbReference>
<accession>B7KGN9</accession>
<organism evidence="9 10">
    <name type="scientific">Gloeothece citriformis (strain PCC 7424)</name>
    <name type="common">Cyanothece sp. (strain PCC 7424)</name>
    <dbReference type="NCBI Taxonomy" id="65393"/>
    <lineage>
        <taxon>Bacteria</taxon>
        <taxon>Bacillati</taxon>
        <taxon>Cyanobacteriota</taxon>
        <taxon>Cyanophyceae</taxon>
        <taxon>Oscillatoriophycideae</taxon>
        <taxon>Chroococcales</taxon>
        <taxon>Aphanothecaceae</taxon>
        <taxon>Gloeothece</taxon>
        <taxon>Gloeothece citriformis</taxon>
    </lineage>
</organism>
<evidence type="ECO:0000256" key="2">
    <source>
        <dbReference type="ARBA" id="ARBA00012438"/>
    </source>
</evidence>